<gene>
    <name evidence="2" type="ORF">Dac01nite_12210</name>
</gene>
<proteinExistence type="predicted"/>
<sequence>MSSIEIAPENLPDEAHANHGKTTAAWVTNGGLVIAALVISIGLAFPIWPVVWVGVGLAVVALAVGGALRALGHGQPLT</sequence>
<keyword evidence="1" id="KW-0812">Transmembrane</keyword>
<evidence type="ECO:0000313" key="2">
    <source>
        <dbReference type="EMBL" id="GIG54469.1"/>
    </source>
</evidence>
<protein>
    <submittedName>
        <fullName evidence="2">Uncharacterized protein</fullName>
    </submittedName>
</protein>
<keyword evidence="3" id="KW-1185">Reference proteome</keyword>
<organism evidence="2 3">
    <name type="scientific">Demequina activiva</name>
    <dbReference type="NCBI Taxonomy" id="1582364"/>
    <lineage>
        <taxon>Bacteria</taxon>
        <taxon>Bacillati</taxon>
        <taxon>Actinomycetota</taxon>
        <taxon>Actinomycetes</taxon>
        <taxon>Micrococcales</taxon>
        <taxon>Demequinaceae</taxon>
        <taxon>Demequina</taxon>
    </lineage>
</organism>
<dbReference type="RefSeq" id="WP_203654402.1">
    <property type="nucleotide sequence ID" value="NZ_BONR01000002.1"/>
</dbReference>
<reference evidence="2" key="1">
    <citation type="submission" date="2021-01" db="EMBL/GenBank/DDBJ databases">
        <title>Whole genome shotgun sequence of Demequina activiva NBRC 110675.</title>
        <authorList>
            <person name="Komaki H."/>
            <person name="Tamura T."/>
        </authorList>
    </citation>
    <scope>NUCLEOTIDE SEQUENCE</scope>
    <source>
        <strain evidence="2">NBRC 110675</strain>
    </source>
</reference>
<dbReference type="NCBIfam" id="NF041681">
    <property type="entry name" value="HGxxPAAW"/>
    <property type="match status" value="1"/>
</dbReference>
<comment type="caution">
    <text evidence="2">The sequence shown here is derived from an EMBL/GenBank/DDBJ whole genome shotgun (WGS) entry which is preliminary data.</text>
</comment>
<keyword evidence="1" id="KW-1133">Transmembrane helix</keyword>
<evidence type="ECO:0000313" key="3">
    <source>
        <dbReference type="Proteomes" id="UP000652354"/>
    </source>
</evidence>
<dbReference type="Proteomes" id="UP000652354">
    <property type="component" value="Unassembled WGS sequence"/>
</dbReference>
<evidence type="ECO:0000256" key="1">
    <source>
        <dbReference type="SAM" id="Phobius"/>
    </source>
</evidence>
<feature type="transmembrane region" description="Helical" evidence="1">
    <location>
        <begin position="24"/>
        <end position="45"/>
    </location>
</feature>
<dbReference type="EMBL" id="BONR01000002">
    <property type="protein sequence ID" value="GIG54469.1"/>
    <property type="molecule type" value="Genomic_DNA"/>
</dbReference>
<feature type="transmembrane region" description="Helical" evidence="1">
    <location>
        <begin position="51"/>
        <end position="71"/>
    </location>
</feature>
<accession>A0A919Q1S7</accession>
<keyword evidence="1" id="KW-0472">Membrane</keyword>
<dbReference type="AlphaFoldDB" id="A0A919Q1S7"/>
<name>A0A919Q1S7_9MICO</name>